<protein>
    <submittedName>
        <fullName evidence="1">Uncharacterized protein</fullName>
    </submittedName>
</protein>
<dbReference type="Proteomes" id="UP001303222">
    <property type="component" value="Unassembled WGS sequence"/>
</dbReference>
<gene>
    <name evidence="1" type="ORF">QBC32DRAFT_346208</name>
</gene>
<dbReference type="EMBL" id="MU859173">
    <property type="protein sequence ID" value="KAK3950555.1"/>
    <property type="molecule type" value="Genomic_DNA"/>
</dbReference>
<organism evidence="1 2">
    <name type="scientific">Pseudoneurospora amorphoporcata</name>
    <dbReference type="NCBI Taxonomy" id="241081"/>
    <lineage>
        <taxon>Eukaryota</taxon>
        <taxon>Fungi</taxon>
        <taxon>Dikarya</taxon>
        <taxon>Ascomycota</taxon>
        <taxon>Pezizomycotina</taxon>
        <taxon>Sordariomycetes</taxon>
        <taxon>Sordariomycetidae</taxon>
        <taxon>Sordariales</taxon>
        <taxon>Sordariaceae</taxon>
        <taxon>Pseudoneurospora</taxon>
    </lineage>
</organism>
<evidence type="ECO:0000313" key="1">
    <source>
        <dbReference type="EMBL" id="KAK3950555.1"/>
    </source>
</evidence>
<reference evidence="1" key="1">
    <citation type="journal article" date="2023" name="Mol. Phylogenet. Evol.">
        <title>Genome-scale phylogeny and comparative genomics of the fungal order Sordariales.</title>
        <authorList>
            <person name="Hensen N."/>
            <person name="Bonometti L."/>
            <person name="Westerberg I."/>
            <person name="Brannstrom I.O."/>
            <person name="Guillou S."/>
            <person name="Cros-Aarteil S."/>
            <person name="Calhoun S."/>
            <person name="Haridas S."/>
            <person name="Kuo A."/>
            <person name="Mondo S."/>
            <person name="Pangilinan J."/>
            <person name="Riley R."/>
            <person name="LaButti K."/>
            <person name="Andreopoulos B."/>
            <person name="Lipzen A."/>
            <person name="Chen C."/>
            <person name="Yan M."/>
            <person name="Daum C."/>
            <person name="Ng V."/>
            <person name="Clum A."/>
            <person name="Steindorff A."/>
            <person name="Ohm R.A."/>
            <person name="Martin F."/>
            <person name="Silar P."/>
            <person name="Natvig D.O."/>
            <person name="Lalanne C."/>
            <person name="Gautier V."/>
            <person name="Ament-Velasquez S.L."/>
            <person name="Kruys A."/>
            <person name="Hutchinson M.I."/>
            <person name="Powell A.J."/>
            <person name="Barry K."/>
            <person name="Miller A.N."/>
            <person name="Grigoriev I.V."/>
            <person name="Debuchy R."/>
            <person name="Gladieux P."/>
            <person name="Hiltunen Thoren M."/>
            <person name="Johannesson H."/>
        </authorList>
    </citation>
    <scope>NUCLEOTIDE SEQUENCE</scope>
    <source>
        <strain evidence="1">CBS 626.80</strain>
    </source>
</reference>
<dbReference type="AlphaFoldDB" id="A0AAN6SED3"/>
<evidence type="ECO:0000313" key="2">
    <source>
        <dbReference type="Proteomes" id="UP001303222"/>
    </source>
</evidence>
<proteinExistence type="predicted"/>
<name>A0AAN6SED3_9PEZI</name>
<keyword evidence="2" id="KW-1185">Reference proteome</keyword>
<sequence>MFPVGSLHPCTTTLTSTASQRVCPPPDWDGTLTSWPSTTTLLKPVNCNGCMYVSVTKGWAVGCPNQHISATVLVATPSTTWSEVCEGASLPTSTP</sequence>
<comment type="caution">
    <text evidence="1">The sequence shown here is derived from an EMBL/GenBank/DDBJ whole genome shotgun (WGS) entry which is preliminary data.</text>
</comment>
<reference evidence="1" key="2">
    <citation type="submission" date="2023-06" db="EMBL/GenBank/DDBJ databases">
        <authorList>
            <consortium name="Lawrence Berkeley National Laboratory"/>
            <person name="Mondo S.J."/>
            <person name="Hensen N."/>
            <person name="Bonometti L."/>
            <person name="Westerberg I."/>
            <person name="Brannstrom I.O."/>
            <person name="Guillou S."/>
            <person name="Cros-Aarteil S."/>
            <person name="Calhoun S."/>
            <person name="Haridas S."/>
            <person name="Kuo A."/>
            <person name="Pangilinan J."/>
            <person name="Riley R."/>
            <person name="Labutti K."/>
            <person name="Andreopoulos B."/>
            <person name="Lipzen A."/>
            <person name="Chen C."/>
            <person name="Yanf M."/>
            <person name="Daum C."/>
            <person name="Ng V."/>
            <person name="Clum A."/>
            <person name="Steindorff A."/>
            <person name="Ohm R."/>
            <person name="Martin F."/>
            <person name="Silar P."/>
            <person name="Natvig D."/>
            <person name="Lalanne C."/>
            <person name="Gautier V."/>
            <person name="Ament-Velasquez S.L."/>
            <person name="Kruys A."/>
            <person name="Hutchinson M.I."/>
            <person name="Powell A.J."/>
            <person name="Barry K."/>
            <person name="Miller A.N."/>
            <person name="Grigoriev I.V."/>
            <person name="Debuchy R."/>
            <person name="Gladieux P."/>
            <person name="Thoren M.H."/>
            <person name="Johannesson H."/>
        </authorList>
    </citation>
    <scope>NUCLEOTIDE SEQUENCE</scope>
    <source>
        <strain evidence="1">CBS 626.80</strain>
    </source>
</reference>
<accession>A0AAN6SED3</accession>